<sequence length="595" mass="66686">MITGNDIKVLFRVCNNNNNSQVSPLTVPGILAPPPYFELASGSGIISESSAREEVERRVVCDRSSDERSRTSVVQLSSELSLEFKTIEKLLPYNCEGWGRIGTSTIVTTGEFKRLQEDLMEELGNRVVQVADFCRRNEIDADLFRKLLPPVVVAGTTTEGSWQWLGHDRTWIVGTAFHEARERDIKKSLVHEKRPREISTVLADSQLPSVLLTRLVSKLVKSRVLEGTIESGYYVPEAYVIERQNSIVEELQRNGLIATETLLKGGISNAKQFIHDKVPSARFLGAHFVTADFIANIEGLVLDKISREMWSDMKELDLRLSAAEEKVLRQMILHDLPELAEVAGRIVSKDLESILEESSRSFAVQQAETVWKKRTLKGKNADGSLKSQELLKYLTIANSSLPIVVLSHFVDTIHPRALDVFSRHLRGLREEDIRIAGGVFVEKCYIRFHLHLISLGALGDASLKTKLAADLLEYTKSLVSTALDKLESALLQCDLDLQPLRLELRTESSKPLLTLQGIENGLVKLIQQDLGLELPTEVYLEKRKRGMLEEMQAQLSNTEDPSLMLLLVIIIIYSSKTPSGILKTTGYVEIYSAHF</sequence>
<evidence type="ECO:0000313" key="2">
    <source>
        <dbReference type="EMBL" id="KAL0635135.1"/>
    </source>
</evidence>
<evidence type="ECO:0000259" key="1">
    <source>
        <dbReference type="Pfam" id="PF09743"/>
    </source>
</evidence>
<evidence type="ECO:0000313" key="3">
    <source>
        <dbReference type="Proteomes" id="UP001447188"/>
    </source>
</evidence>
<organism evidence="2 3">
    <name type="scientific">Discina gigas</name>
    <dbReference type="NCBI Taxonomy" id="1032678"/>
    <lineage>
        <taxon>Eukaryota</taxon>
        <taxon>Fungi</taxon>
        <taxon>Dikarya</taxon>
        <taxon>Ascomycota</taxon>
        <taxon>Pezizomycotina</taxon>
        <taxon>Pezizomycetes</taxon>
        <taxon>Pezizales</taxon>
        <taxon>Discinaceae</taxon>
        <taxon>Discina</taxon>
    </lineage>
</organism>
<dbReference type="Pfam" id="PF09743">
    <property type="entry name" value="E3_UFM1_ligase"/>
    <property type="match status" value="1"/>
</dbReference>
<gene>
    <name evidence="2" type="ORF">Q9L58_005956</name>
</gene>
<dbReference type="EMBL" id="JBBBZM010000077">
    <property type="protein sequence ID" value="KAL0635135.1"/>
    <property type="molecule type" value="Genomic_DNA"/>
</dbReference>
<protein>
    <recommendedName>
        <fullName evidence="1">E3 UFM1-protein ligase 1-like N-terminal domain-containing protein</fullName>
    </recommendedName>
</protein>
<comment type="caution">
    <text evidence="2">The sequence shown here is derived from an EMBL/GenBank/DDBJ whole genome shotgun (WGS) entry which is preliminary data.</text>
</comment>
<feature type="domain" description="E3 UFM1-protein ligase 1-like N-terminal" evidence="1">
    <location>
        <begin position="63"/>
        <end position="274"/>
    </location>
</feature>
<dbReference type="Proteomes" id="UP001447188">
    <property type="component" value="Unassembled WGS sequence"/>
</dbReference>
<keyword evidence="3" id="KW-1185">Reference proteome</keyword>
<dbReference type="InterPro" id="IPR056579">
    <property type="entry name" value="Ufl1_N"/>
</dbReference>
<name>A0ABR3GGT8_9PEZI</name>
<dbReference type="InterPro" id="IPR018611">
    <property type="entry name" value="Ufl1"/>
</dbReference>
<dbReference type="PANTHER" id="PTHR31057:SF0">
    <property type="entry name" value="E3 UFM1-PROTEIN LIGASE 1"/>
    <property type="match status" value="1"/>
</dbReference>
<accession>A0ABR3GGT8</accession>
<dbReference type="PANTHER" id="PTHR31057">
    <property type="entry name" value="E3 UFM1-PROTEIN LIGASE 1"/>
    <property type="match status" value="1"/>
</dbReference>
<proteinExistence type="predicted"/>
<reference evidence="2 3" key="1">
    <citation type="submission" date="2024-02" db="EMBL/GenBank/DDBJ databases">
        <title>Discinaceae phylogenomics.</title>
        <authorList>
            <person name="Dirks A.C."/>
            <person name="James T.Y."/>
        </authorList>
    </citation>
    <scope>NUCLEOTIDE SEQUENCE [LARGE SCALE GENOMIC DNA]</scope>
    <source>
        <strain evidence="2 3">ACD0624</strain>
    </source>
</reference>